<dbReference type="CDD" id="cd06171">
    <property type="entry name" value="Sigma70_r4"/>
    <property type="match status" value="1"/>
</dbReference>
<dbReference type="Pfam" id="PF04542">
    <property type="entry name" value="Sigma70_r2"/>
    <property type="match status" value="1"/>
</dbReference>
<name>A0A2H5Y4Z5_9CHLR</name>
<dbReference type="InterPro" id="IPR013324">
    <property type="entry name" value="RNA_pol_sigma_r3/r4-like"/>
</dbReference>
<dbReference type="Gene3D" id="1.10.1740.10">
    <property type="match status" value="1"/>
</dbReference>
<dbReference type="GO" id="GO:0016987">
    <property type="term" value="F:sigma factor activity"/>
    <property type="evidence" value="ECO:0007669"/>
    <property type="project" value="UniProtKB-KW"/>
</dbReference>
<dbReference type="SUPFAM" id="SSF88946">
    <property type="entry name" value="Sigma2 domain of RNA polymerase sigma factors"/>
    <property type="match status" value="1"/>
</dbReference>
<dbReference type="InterPro" id="IPR036388">
    <property type="entry name" value="WH-like_DNA-bd_sf"/>
</dbReference>
<accession>A0A2H5Y4Z5</accession>
<evidence type="ECO:0000313" key="7">
    <source>
        <dbReference type="EMBL" id="GBD08523.1"/>
    </source>
</evidence>
<keyword evidence="3" id="KW-0731">Sigma factor</keyword>
<dbReference type="PANTHER" id="PTHR43133">
    <property type="entry name" value="RNA POLYMERASE ECF-TYPE SIGMA FACTO"/>
    <property type="match status" value="1"/>
</dbReference>
<organism evidence="7 8">
    <name type="scientific">Candidatus Thermoflexus japonica</name>
    <dbReference type="NCBI Taxonomy" id="2035417"/>
    <lineage>
        <taxon>Bacteria</taxon>
        <taxon>Bacillati</taxon>
        <taxon>Chloroflexota</taxon>
        <taxon>Thermoflexia</taxon>
        <taxon>Thermoflexales</taxon>
        <taxon>Thermoflexaceae</taxon>
        <taxon>Thermoflexus</taxon>
    </lineage>
</organism>
<evidence type="ECO:0000256" key="3">
    <source>
        <dbReference type="ARBA" id="ARBA00023082"/>
    </source>
</evidence>
<keyword evidence="4" id="KW-0804">Transcription</keyword>
<feature type="domain" description="RNA polymerase sigma-70 region 2" evidence="5">
    <location>
        <begin position="35"/>
        <end position="103"/>
    </location>
</feature>
<dbReference type="EMBL" id="BEHY01000011">
    <property type="protein sequence ID" value="GBD08523.1"/>
    <property type="molecule type" value="Genomic_DNA"/>
</dbReference>
<evidence type="ECO:0000259" key="5">
    <source>
        <dbReference type="Pfam" id="PF04542"/>
    </source>
</evidence>
<gene>
    <name evidence="7" type="primary">sigX_2</name>
    <name evidence="7" type="ORF">HRbin22_00763</name>
</gene>
<dbReference type="GO" id="GO:0003677">
    <property type="term" value="F:DNA binding"/>
    <property type="evidence" value="ECO:0007669"/>
    <property type="project" value="InterPro"/>
</dbReference>
<dbReference type="Gene3D" id="1.10.10.10">
    <property type="entry name" value="Winged helix-like DNA-binding domain superfamily/Winged helix DNA-binding domain"/>
    <property type="match status" value="1"/>
</dbReference>
<dbReference type="PANTHER" id="PTHR43133:SF57">
    <property type="entry name" value="RNA POLYMERASE SIGMA-70 FACTOR"/>
    <property type="match status" value="1"/>
</dbReference>
<dbReference type="NCBIfam" id="TIGR02937">
    <property type="entry name" value="sigma70-ECF"/>
    <property type="match status" value="1"/>
</dbReference>
<dbReference type="InterPro" id="IPR014284">
    <property type="entry name" value="RNA_pol_sigma-70_dom"/>
</dbReference>
<evidence type="ECO:0000313" key="8">
    <source>
        <dbReference type="Proteomes" id="UP000236642"/>
    </source>
</evidence>
<feature type="domain" description="RNA polymerase sigma factor 70 region 4 type 2" evidence="6">
    <location>
        <begin position="132"/>
        <end position="184"/>
    </location>
</feature>
<dbReference type="InterPro" id="IPR039425">
    <property type="entry name" value="RNA_pol_sigma-70-like"/>
</dbReference>
<reference evidence="8" key="1">
    <citation type="submission" date="2017-09" db="EMBL/GenBank/DDBJ databases">
        <title>Metaegenomics of thermophilic ammonia-oxidizing enrichment culture.</title>
        <authorList>
            <person name="Kato S."/>
            <person name="Suzuki K."/>
        </authorList>
    </citation>
    <scope>NUCLEOTIDE SEQUENCE [LARGE SCALE GENOMIC DNA]</scope>
</reference>
<keyword evidence="2" id="KW-0805">Transcription regulation</keyword>
<evidence type="ECO:0000256" key="1">
    <source>
        <dbReference type="ARBA" id="ARBA00010641"/>
    </source>
</evidence>
<dbReference type="AlphaFoldDB" id="A0A2H5Y4Z5"/>
<dbReference type="SUPFAM" id="SSF88659">
    <property type="entry name" value="Sigma3 and sigma4 domains of RNA polymerase sigma factors"/>
    <property type="match status" value="1"/>
</dbReference>
<protein>
    <submittedName>
        <fullName evidence="7">ECF RNA polymerase sigma factor SigX</fullName>
    </submittedName>
</protein>
<comment type="caution">
    <text evidence="7">The sequence shown here is derived from an EMBL/GenBank/DDBJ whole genome shotgun (WGS) entry which is preliminary data.</text>
</comment>
<dbReference type="InterPro" id="IPR013249">
    <property type="entry name" value="RNA_pol_sigma70_r4_t2"/>
</dbReference>
<dbReference type="InterPro" id="IPR013325">
    <property type="entry name" value="RNA_pol_sigma_r2"/>
</dbReference>
<evidence type="ECO:0000256" key="4">
    <source>
        <dbReference type="ARBA" id="ARBA00023163"/>
    </source>
</evidence>
<sequence length="194" mass="22934">MNPAQARSARPEEAVLEPEMIRRAQGGDPEAVGWLYDRYYLPIYRYFRIRLEDQELAEDLTAEVFVRMVEHLPRYRARGRPFLAWLYTIARNLLMDHYRTQRRIPAGLLEDPERTPGVEEEIERIEAQAQWDCIRRAMQKLTPDQQDVLFHRFLEGRSVEETARLMGKQPNAIKALQHRALAALRRRMEEMGCV</sequence>
<dbReference type="Pfam" id="PF08281">
    <property type="entry name" value="Sigma70_r4_2"/>
    <property type="match status" value="1"/>
</dbReference>
<evidence type="ECO:0000256" key="2">
    <source>
        <dbReference type="ARBA" id="ARBA00023015"/>
    </source>
</evidence>
<dbReference type="Proteomes" id="UP000236642">
    <property type="component" value="Unassembled WGS sequence"/>
</dbReference>
<proteinExistence type="inferred from homology"/>
<evidence type="ECO:0000259" key="6">
    <source>
        <dbReference type="Pfam" id="PF08281"/>
    </source>
</evidence>
<comment type="similarity">
    <text evidence="1">Belongs to the sigma-70 factor family. ECF subfamily.</text>
</comment>
<dbReference type="InterPro" id="IPR007627">
    <property type="entry name" value="RNA_pol_sigma70_r2"/>
</dbReference>
<dbReference type="GO" id="GO:0006352">
    <property type="term" value="P:DNA-templated transcription initiation"/>
    <property type="evidence" value="ECO:0007669"/>
    <property type="project" value="InterPro"/>
</dbReference>